<evidence type="ECO:0000256" key="1">
    <source>
        <dbReference type="SAM" id="MobiDB-lite"/>
    </source>
</evidence>
<accession>A0A6P4IPW6</accession>
<dbReference type="GeneID" id="108076978"/>
<reference evidence="2" key="1">
    <citation type="submission" date="2025-05" db="UniProtKB">
        <authorList>
            <consortium name="RefSeq"/>
        </authorList>
    </citation>
    <scope>NUCLEOTIDE SEQUENCE [LARGE SCALE GENOMIC DNA]</scope>
    <source>
        <strain evidence="2">14028-0561.14</strain>
    </source>
</reference>
<feature type="region of interest" description="Disordered" evidence="1">
    <location>
        <begin position="1"/>
        <end position="21"/>
    </location>
</feature>
<keyword evidence="2" id="KW-1185">Reference proteome</keyword>
<evidence type="ECO:0000313" key="2">
    <source>
        <dbReference type="Proteomes" id="UP001652661"/>
    </source>
</evidence>
<proteinExistence type="predicted"/>
<evidence type="ECO:0000313" key="3">
    <source>
        <dbReference type="RefSeq" id="XP_017025519.1"/>
    </source>
</evidence>
<feature type="region of interest" description="Disordered" evidence="1">
    <location>
        <begin position="107"/>
        <end position="134"/>
    </location>
</feature>
<reference evidence="3" key="2">
    <citation type="submission" date="2025-08" db="UniProtKB">
        <authorList>
            <consortium name="RefSeq"/>
        </authorList>
    </citation>
    <scope>IDENTIFICATION</scope>
    <source>
        <strain evidence="3">14028-0561.14</strain>
        <tissue evidence="3">Whole fly</tissue>
    </source>
</reference>
<protein>
    <submittedName>
        <fullName evidence="3">Uncharacterized protein</fullName>
    </submittedName>
</protein>
<dbReference type="AlphaFoldDB" id="A0A6P4IPW6"/>
<gene>
    <name evidence="3" type="primary">LOC108076978</name>
</gene>
<organism evidence="2 3">
    <name type="scientific">Drosophila kikkawai</name>
    <name type="common">Fruit fly</name>
    <dbReference type="NCBI Taxonomy" id="30033"/>
    <lineage>
        <taxon>Eukaryota</taxon>
        <taxon>Metazoa</taxon>
        <taxon>Ecdysozoa</taxon>
        <taxon>Arthropoda</taxon>
        <taxon>Hexapoda</taxon>
        <taxon>Insecta</taxon>
        <taxon>Pterygota</taxon>
        <taxon>Neoptera</taxon>
        <taxon>Endopterygota</taxon>
        <taxon>Diptera</taxon>
        <taxon>Brachycera</taxon>
        <taxon>Muscomorpha</taxon>
        <taxon>Ephydroidea</taxon>
        <taxon>Drosophilidae</taxon>
        <taxon>Drosophila</taxon>
        <taxon>Sophophora</taxon>
    </lineage>
</organism>
<sequence length="164" mass="18262">MPPRKNKNQTQPVRRSERIRLRKEAAIAARNAELEQMGQERRAELASLRSGQSPSLNGVAAGSGVTPRSRPPRRNGAVTSTPLSKQAECLFDRFMDRILHAANECHSGKFSEGTRPNLNQEEQPTEAPRGWVSGQELRDEDVEVVEELDITISLLDSDSDLDFV</sequence>
<name>A0A6P4IPW6_DROKI</name>
<dbReference type="Proteomes" id="UP001652661">
    <property type="component" value="Chromosome 2L"/>
</dbReference>
<feature type="region of interest" description="Disordered" evidence="1">
    <location>
        <begin position="35"/>
        <end position="82"/>
    </location>
</feature>
<dbReference type="RefSeq" id="XP_017025519.1">
    <property type="nucleotide sequence ID" value="XM_017170030.3"/>
</dbReference>